<dbReference type="Proteomes" id="UP000032427">
    <property type="component" value="Chromosome 1"/>
</dbReference>
<evidence type="ECO:0000259" key="11">
    <source>
        <dbReference type="PROSITE" id="PS51733"/>
    </source>
</evidence>
<name>A0A090IND5_9GAMM</name>
<evidence type="ECO:0000313" key="13">
    <source>
        <dbReference type="Proteomes" id="UP000032427"/>
    </source>
</evidence>
<dbReference type="Pfam" id="PF21948">
    <property type="entry name" value="LplA-B_cat"/>
    <property type="match status" value="1"/>
</dbReference>
<dbReference type="KEGG" id="awd:AWOD_I_0714"/>
<dbReference type="GO" id="GO:0005737">
    <property type="term" value="C:cytoplasm"/>
    <property type="evidence" value="ECO:0007669"/>
    <property type="project" value="UniProtKB-SubCell"/>
</dbReference>
<evidence type="ECO:0000256" key="2">
    <source>
        <dbReference type="ARBA" id="ARBA00022490"/>
    </source>
</evidence>
<dbReference type="EMBL" id="LN554846">
    <property type="protein sequence ID" value="CED70808.1"/>
    <property type="molecule type" value="Genomic_DNA"/>
</dbReference>
<sequence length="228" mass="25851">MILLNKRLVVKNLGRQDYEPVWKAMHTFTDERDENTCDEVWLVEHNPVFTQGQAGKEEHVLAAGDIPIVKSDRGGQVTYHGPGQLVAYVLINLRRKNIGVRELVTHIENTVVNTLHQFSIESAARPDAPGVYVDNKKICSLGLRIRKGCSFHGLALNINMDLSPFLRINPCGYAGMEMIQLHDLVKENDEVKNKAEHVEDVHPLLIKELTTLLDYTDIEYIMESSDHE</sequence>
<keyword evidence="2 6" id="KW-0963">Cytoplasm</keyword>
<feature type="site" description="Lowers pKa of active site Cys" evidence="6 10">
    <location>
        <position position="137"/>
    </location>
</feature>
<evidence type="ECO:0000256" key="5">
    <source>
        <dbReference type="ARBA" id="ARBA00024732"/>
    </source>
</evidence>
<accession>A0A090IND5</accession>
<dbReference type="UniPathway" id="UPA00538">
    <property type="reaction ID" value="UER00592"/>
</dbReference>
<comment type="catalytic activity">
    <reaction evidence="6 7">
        <text>octanoyl-[ACP] + L-lysyl-[protein] = N(6)-octanoyl-L-lysyl-[protein] + holo-[ACP] + H(+)</text>
        <dbReference type="Rhea" id="RHEA:17665"/>
        <dbReference type="Rhea" id="RHEA-COMP:9636"/>
        <dbReference type="Rhea" id="RHEA-COMP:9685"/>
        <dbReference type="Rhea" id="RHEA-COMP:9752"/>
        <dbReference type="Rhea" id="RHEA-COMP:9928"/>
        <dbReference type="ChEBI" id="CHEBI:15378"/>
        <dbReference type="ChEBI" id="CHEBI:29969"/>
        <dbReference type="ChEBI" id="CHEBI:64479"/>
        <dbReference type="ChEBI" id="CHEBI:78463"/>
        <dbReference type="ChEBI" id="CHEBI:78809"/>
        <dbReference type="EC" id="2.3.1.181"/>
    </reaction>
</comment>
<dbReference type="HOGENOM" id="CLU_035168_3_1_6"/>
<dbReference type="PROSITE" id="PS01313">
    <property type="entry name" value="LIPB"/>
    <property type="match status" value="1"/>
</dbReference>
<dbReference type="SUPFAM" id="SSF55681">
    <property type="entry name" value="Class II aaRS and biotin synthetases"/>
    <property type="match status" value="1"/>
</dbReference>
<dbReference type="PIRSF" id="PIRSF016262">
    <property type="entry name" value="LPLase"/>
    <property type="match status" value="1"/>
</dbReference>
<dbReference type="FunFam" id="3.30.930.10:FF:000020">
    <property type="entry name" value="Octanoyltransferase"/>
    <property type="match status" value="1"/>
</dbReference>
<dbReference type="Gene3D" id="3.30.930.10">
    <property type="entry name" value="Bira Bifunctional Protein, Domain 2"/>
    <property type="match status" value="1"/>
</dbReference>
<dbReference type="PANTHER" id="PTHR10993:SF7">
    <property type="entry name" value="LIPOYLTRANSFERASE 2, MITOCHONDRIAL-RELATED"/>
    <property type="match status" value="1"/>
</dbReference>
<feature type="binding site" evidence="6 9">
    <location>
        <begin position="73"/>
        <end position="80"/>
    </location>
    <ligand>
        <name>substrate</name>
    </ligand>
</feature>
<dbReference type="STRING" id="80852.AWOD_I_0714"/>
<dbReference type="GO" id="GO:0009249">
    <property type="term" value="P:protein lipoylation"/>
    <property type="evidence" value="ECO:0007669"/>
    <property type="project" value="InterPro"/>
</dbReference>
<evidence type="ECO:0000256" key="10">
    <source>
        <dbReference type="PIRSR" id="PIRSR016262-3"/>
    </source>
</evidence>
<dbReference type="HAMAP" id="MF_00013">
    <property type="entry name" value="LipB"/>
    <property type="match status" value="1"/>
</dbReference>
<dbReference type="PANTHER" id="PTHR10993">
    <property type="entry name" value="OCTANOYLTRANSFERASE"/>
    <property type="match status" value="1"/>
</dbReference>
<evidence type="ECO:0000256" key="3">
    <source>
        <dbReference type="ARBA" id="ARBA00022679"/>
    </source>
</evidence>
<dbReference type="PATRIC" id="fig|80852.17.peg.725"/>
<dbReference type="CDD" id="cd16444">
    <property type="entry name" value="LipB"/>
    <property type="match status" value="1"/>
</dbReference>
<dbReference type="PROSITE" id="PS51733">
    <property type="entry name" value="BPL_LPL_CATALYTIC"/>
    <property type="match status" value="1"/>
</dbReference>
<evidence type="ECO:0000256" key="8">
    <source>
        <dbReference type="PIRSR" id="PIRSR016262-1"/>
    </source>
</evidence>
<dbReference type="AlphaFoldDB" id="A0A090IND5"/>
<feature type="domain" description="BPL/LPL catalytic" evidence="11">
    <location>
        <begin position="34"/>
        <end position="217"/>
    </location>
</feature>
<evidence type="ECO:0000256" key="9">
    <source>
        <dbReference type="PIRSR" id="PIRSR016262-2"/>
    </source>
</evidence>
<feature type="active site" description="Acyl-thioester intermediate" evidence="6 8">
    <location>
        <position position="171"/>
    </location>
</feature>
<keyword evidence="13" id="KW-1185">Reference proteome</keyword>
<dbReference type="InterPro" id="IPR000544">
    <property type="entry name" value="Octanoyltransferase"/>
</dbReference>
<dbReference type="EC" id="2.3.1.181" evidence="6 7"/>
<dbReference type="InterPro" id="IPR045864">
    <property type="entry name" value="aa-tRNA-synth_II/BPL/LPL"/>
</dbReference>
<dbReference type="NCBIfam" id="TIGR00214">
    <property type="entry name" value="lipB"/>
    <property type="match status" value="1"/>
</dbReference>
<dbReference type="GO" id="GO:0033819">
    <property type="term" value="F:lipoyl(octanoyl) transferase activity"/>
    <property type="evidence" value="ECO:0007669"/>
    <property type="project" value="UniProtKB-EC"/>
</dbReference>
<evidence type="ECO:0000256" key="4">
    <source>
        <dbReference type="ARBA" id="ARBA00023315"/>
    </source>
</evidence>
<protein>
    <recommendedName>
        <fullName evidence="6 7">Octanoyltransferase</fullName>
        <ecNumber evidence="6 7">2.3.1.181</ecNumber>
    </recommendedName>
    <alternativeName>
        <fullName evidence="6">Lipoate-protein ligase B</fullName>
    </alternativeName>
    <alternativeName>
        <fullName evidence="6">Lipoyl/octanoyl transferase</fullName>
    </alternativeName>
    <alternativeName>
        <fullName evidence="6">Octanoyl-[acyl-carrier-protein]-protein N-octanoyltransferase</fullName>
    </alternativeName>
</protein>
<comment type="similarity">
    <text evidence="6 7">Belongs to the LipB family.</text>
</comment>
<comment type="miscellaneous">
    <text evidence="6">In the reaction, the free carboxyl group of octanoic acid is attached via an amide linkage to the epsilon-amino group of a specific lysine residue of lipoyl domains of lipoate-dependent enzymes.</text>
</comment>
<comment type="pathway">
    <text evidence="1 6 7">Protein modification; protein lipoylation via endogenous pathway; protein N(6)-(lipoyl)lysine from octanoyl-[acyl-carrier-protein]: step 1/2.</text>
</comment>
<keyword evidence="3 6" id="KW-0808">Transferase</keyword>
<comment type="subcellular location">
    <subcellularLocation>
        <location evidence="6">Cytoplasm</location>
    </subcellularLocation>
</comment>
<dbReference type="InterPro" id="IPR020605">
    <property type="entry name" value="Octanoyltransferase_CS"/>
</dbReference>
<dbReference type="NCBIfam" id="NF010922">
    <property type="entry name" value="PRK14342.1"/>
    <property type="match status" value="1"/>
</dbReference>
<feature type="binding site" evidence="6 9">
    <location>
        <begin position="140"/>
        <end position="142"/>
    </location>
    <ligand>
        <name>substrate</name>
    </ligand>
</feature>
<keyword evidence="12" id="KW-0436">Ligase</keyword>
<evidence type="ECO:0000313" key="12">
    <source>
        <dbReference type="EMBL" id="CED70808.1"/>
    </source>
</evidence>
<keyword evidence="4 6" id="KW-0012">Acyltransferase</keyword>
<evidence type="ECO:0000256" key="7">
    <source>
        <dbReference type="PIRNR" id="PIRNR016262"/>
    </source>
</evidence>
<organism evidence="12 13">
    <name type="scientific">Aliivibrio wodanis</name>
    <dbReference type="NCBI Taxonomy" id="80852"/>
    <lineage>
        <taxon>Bacteria</taxon>
        <taxon>Pseudomonadati</taxon>
        <taxon>Pseudomonadota</taxon>
        <taxon>Gammaproteobacteria</taxon>
        <taxon>Vibrionales</taxon>
        <taxon>Vibrionaceae</taxon>
        <taxon>Aliivibrio</taxon>
    </lineage>
</organism>
<dbReference type="InterPro" id="IPR004143">
    <property type="entry name" value="BPL_LPL_catalytic"/>
</dbReference>
<feature type="binding site" evidence="6 9">
    <location>
        <begin position="153"/>
        <end position="155"/>
    </location>
    <ligand>
        <name>substrate</name>
    </ligand>
</feature>
<reference evidence="13" key="1">
    <citation type="submission" date="2014-09" db="EMBL/GenBank/DDBJ databases">
        <authorList>
            <person name="Hjerde E."/>
        </authorList>
    </citation>
    <scope>NUCLEOTIDE SEQUENCE [LARGE SCALE GENOMIC DNA]</scope>
    <source>
        <strain evidence="13">06/09/139</strain>
    </source>
</reference>
<proteinExistence type="inferred from homology"/>
<evidence type="ECO:0000256" key="1">
    <source>
        <dbReference type="ARBA" id="ARBA00004821"/>
    </source>
</evidence>
<dbReference type="GO" id="GO:0016874">
    <property type="term" value="F:ligase activity"/>
    <property type="evidence" value="ECO:0007669"/>
    <property type="project" value="UniProtKB-KW"/>
</dbReference>
<comment type="function">
    <text evidence="5 6 7">Catalyzes the transfer of endogenously produced octanoic acid from octanoyl-acyl-carrier-protein onto the lipoyl domains of lipoate-dependent enzymes. Lipoyl-ACP can also act as a substrate although octanoyl-ACP is likely to be the physiological substrate.</text>
</comment>
<gene>
    <name evidence="6 12" type="primary">lipB</name>
    <name evidence="12" type="ORF">AWOD_I_0714</name>
</gene>
<evidence type="ECO:0000256" key="6">
    <source>
        <dbReference type="HAMAP-Rule" id="MF_00013"/>
    </source>
</evidence>